<dbReference type="GO" id="GO:0046872">
    <property type="term" value="F:metal ion binding"/>
    <property type="evidence" value="ECO:0007669"/>
    <property type="project" value="InterPro"/>
</dbReference>
<organism evidence="4 5">
    <name type="scientific">Chlamydomonas incerta</name>
    <dbReference type="NCBI Taxonomy" id="51695"/>
    <lineage>
        <taxon>Eukaryota</taxon>
        <taxon>Viridiplantae</taxon>
        <taxon>Chlorophyta</taxon>
        <taxon>core chlorophytes</taxon>
        <taxon>Chlorophyceae</taxon>
        <taxon>CS clade</taxon>
        <taxon>Chlamydomonadales</taxon>
        <taxon>Chlamydomonadaceae</taxon>
        <taxon>Chlamydomonas</taxon>
    </lineage>
</organism>
<dbReference type="GO" id="GO:0016567">
    <property type="term" value="P:protein ubiquitination"/>
    <property type="evidence" value="ECO:0007669"/>
    <property type="project" value="UniProtKB-UniPathway"/>
</dbReference>
<dbReference type="SUPFAM" id="SSF159034">
    <property type="entry name" value="Mib/herc2 domain-like"/>
    <property type="match status" value="3"/>
</dbReference>
<evidence type="ECO:0000313" key="5">
    <source>
        <dbReference type="Proteomes" id="UP000650467"/>
    </source>
</evidence>
<dbReference type="PROSITE" id="PS51698">
    <property type="entry name" value="U_BOX"/>
    <property type="match status" value="1"/>
</dbReference>
<dbReference type="PROSITE" id="PS51416">
    <property type="entry name" value="MIB_HERC2"/>
    <property type="match status" value="2"/>
</dbReference>
<dbReference type="InterPro" id="IPR037252">
    <property type="entry name" value="Mib_Herc2_sf"/>
</dbReference>
<feature type="domain" description="MIB/HERC2" evidence="2">
    <location>
        <begin position="864"/>
        <end position="941"/>
    </location>
</feature>
<feature type="region of interest" description="Disordered" evidence="1">
    <location>
        <begin position="266"/>
        <end position="313"/>
    </location>
</feature>
<reference evidence="4" key="1">
    <citation type="journal article" date="2020" name="bioRxiv">
        <title>Comparative genomics of Chlamydomonas.</title>
        <authorList>
            <person name="Craig R.J."/>
            <person name="Hasan A.R."/>
            <person name="Ness R.W."/>
            <person name="Keightley P.D."/>
        </authorList>
    </citation>
    <scope>NUCLEOTIDE SEQUENCE</scope>
    <source>
        <strain evidence="4">SAG 7.73</strain>
    </source>
</reference>
<dbReference type="AlphaFoldDB" id="A0A835T4I3"/>
<name>A0A835T4I3_CHLIN</name>
<dbReference type="OrthoDB" id="537008at2759"/>
<dbReference type="InterPro" id="IPR003613">
    <property type="entry name" value="Ubox_domain"/>
</dbReference>
<evidence type="ECO:0008006" key="6">
    <source>
        <dbReference type="Google" id="ProtNLM"/>
    </source>
</evidence>
<evidence type="ECO:0000313" key="4">
    <source>
        <dbReference type="EMBL" id="KAG2435903.1"/>
    </source>
</evidence>
<feature type="compositionally biased region" description="Gly residues" evidence="1">
    <location>
        <begin position="499"/>
        <end position="511"/>
    </location>
</feature>
<feature type="domain" description="U-box" evidence="3">
    <location>
        <begin position="391"/>
        <end position="464"/>
    </location>
</feature>
<comment type="caution">
    <text evidence="4">The sequence shown here is derived from an EMBL/GenBank/DDBJ whole genome shotgun (WGS) entry which is preliminary data.</text>
</comment>
<evidence type="ECO:0000256" key="1">
    <source>
        <dbReference type="SAM" id="MobiDB-lite"/>
    </source>
</evidence>
<dbReference type="Gene3D" id="2.30.30.40">
    <property type="entry name" value="SH3 Domains"/>
    <property type="match status" value="3"/>
</dbReference>
<proteinExistence type="predicted"/>
<feature type="region of interest" description="Disordered" evidence="1">
    <location>
        <begin position="335"/>
        <end position="377"/>
    </location>
</feature>
<feature type="domain" description="MIB/HERC2" evidence="2">
    <location>
        <begin position="791"/>
        <end position="863"/>
    </location>
</feature>
<accession>A0A835T4I3</accession>
<dbReference type="InterPro" id="IPR010606">
    <property type="entry name" value="Mib_Herc2"/>
</dbReference>
<keyword evidence="5" id="KW-1185">Reference proteome</keyword>
<dbReference type="CDD" id="cd16655">
    <property type="entry name" value="RING-Ubox_WDSUB1-like"/>
    <property type="match status" value="1"/>
</dbReference>
<feature type="region of interest" description="Disordered" evidence="1">
    <location>
        <begin position="499"/>
        <end position="523"/>
    </location>
</feature>
<dbReference type="Proteomes" id="UP000650467">
    <property type="component" value="Unassembled WGS sequence"/>
</dbReference>
<dbReference type="InterPro" id="IPR052608">
    <property type="entry name" value="U-box_domain_protein"/>
</dbReference>
<dbReference type="PANTHER" id="PTHR45958:SF18">
    <property type="entry name" value="U-BOX DOMAIN-CONTAINING PROTEIN"/>
    <property type="match status" value="1"/>
</dbReference>
<dbReference type="Pfam" id="PF06701">
    <property type="entry name" value="MIB_HERC2"/>
    <property type="match status" value="2"/>
</dbReference>
<evidence type="ECO:0000259" key="2">
    <source>
        <dbReference type="PROSITE" id="PS51416"/>
    </source>
</evidence>
<dbReference type="InterPro" id="IPR013083">
    <property type="entry name" value="Znf_RING/FYVE/PHD"/>
</dbReference>
<protein>
    <recommendedName>
        <fullName evidence="6">U-box domain-containing protein</fullName>
    </recommendedName>
</protein>
<dbReference type="Pfam" id="PF04564">
    <property type="entry name" value="U-box"/>
    <property type="match status" value="1"/>
</dbReference>
<feature type="compositionally biased region" description="Low complexity" evidence="1">
    <location>
        <begin position="344"/>
        <end position="377"/>
    </location>
</feature>
<dbReference type="SUPFAM" id="SSF57850">
    <property type="entry name" value="RING/U-box"/>
    <property type="match status" value="1"/>
</dbReference>
<dbReference type="Gene3D" id="3.30.40.10">
    <property type="entry name" value="Zinc/RING finger domain, C3HC4 (zinc finger)"/>
    <property type="match status" value="1"/>
</dbReference>
<dbReference type="PANTHER" id="PTHR45958">
    <property type="entry name" value="RING-TYPE E3 UBIQUITIN TRANSFERASE"/>
    <property type="match status" value="1"/>
</dbReference>
<gene>
    <name evidence="4" type="ORF">HXX76_007098</name>
</gene>
<dbReference type="UniPathway" id="UPA00143"/>
<evidence type="ECO:0000259" key="3">
    <source>
        <dbReference type="PROSITE" id="PS51698"/>
    </source>
</evidence>
<dbReference type="SMART" id="SM00504">
    <property type="entry name" value="Ubox"/>
    <property type="match status" value="1"/>
</dbReference>
<feature type="compositionally biased region" description="Low complexity" evidence="1">
    <location>
        <begin position="276"/>
        <end position="310"/>
    </location>
</feature>
<sequence>MESTRELILQASSLALHVSARAAEVRCLAGGADGSALEEACSNVATALSLAARDSRLQAAPLQALAAALETCLCVLDASAVAASAASVLLIAGPVHQRLRESLGDVAAALQALAAVVDSSVARDGDGSDSDGSAATVSLLRTVRRELLNVPLMVLEERVVGCEVLRSRLQALTESGAGEATVEEAVRTALLQAGVPASRLRNPEARSELVAELFDLQSHSAAAASSSSSGGGRAAGAASGPLLSAADCEWIGTVASALLYTPSDLQQGQGQGQGQGQHQQQQQQQQQRNAEAASQAGAGPSSSARAASSPTPAPAYLNGSASILKTPAPDACGPGAAANGGAGSSAPGPSAAAANSSRNKNGAAEAGGSAGAACNAGSGSGGAGATAGLLPLQRSLLCPITQLLMRDPVTTAAGHTYERCAIEAWFMNNNTDPTTRQLLTSKALLPSWTVKGAIEEWLAAAGLSHDQYDDVGDGAAAVFGLDGPGLRFILGSGAAAGGGNDRAGSGGGGAAGRADVPAPGSSSAYGTFAGSTWEQATEADEEARKHLQAAGVSAAVVRALTDKLGAVTMKELREGAVSETHVLGLGLKALDQRRLLQALVAAGGGSSGAGAAASGTAASPPAAGVSARLMDYVTVSGAWQSEADAAGGPLAPGRYGLVLMDDRSDDKPLKVRSLQEPYRVWWYTRAALTPVPAACVPPALRLELPVDEDNMGAPVTPWTCEPGMLVRRGYDWRNPADRQGQGGEVGMLAESRQGGRMWRVFWSNGGEGVYATGRDDKYELQHLQVHPFSGAPVVDEALLTPGCGVVRGLHWTYENQDGGTGTIGTVQHDDRHGYVAALWPNHRLARYRASTQHGFDLHYCSRPGEPVTVFNAQAGLKVTRGRDWKWDNQDGEGGVGVMIRPSLCAEEGVWWQVAWANGTRNQYRVGRPGSQWCDLQVATYESNGDSGRILPGTPVLLGPDFGRFSDAKDGPLRPGKVGVVVAVGGGEARYKVMHLRTSSTWFYDRRALRPLPGCMAAARCKRMKLNREGRAAFLGSDVGGGTGGDTGRSPRAIFYCGAALGQCRCGGCDGRCGPTNGCPCHACAELIGKRLTAEGGLADGGSGGVDPALMQALLAMAVLDDDDE</sequence>
<dbReference type="GO" id="GO:0004842">
    <property type="term" value="F:ubiquitin-protein transferase activity"/>
    <property type="evidence" value="ECO:0007669"/>
    <property type="project" value="InterPro"/>
</dbReference>
<dbReference type="EMBL" id="JAEHOC010000014">
    <property type="protein sequence ID" value="KAG2435903.1"/>
    <property type="molecule type" value="Genomic_DNA"/>
</dbReference>